<evidence type="ECO:0008006" key="7">
    <source>
        <dbReference type="Google" id="ProtNLM"/>
    </source>
</evidence>
<dbReference type="InterPro" id="IPR029069">
    <property type="entry name" value="HotDog_dom_sf"/>
</dbReference>
<dbReference type="CDD" id="cd03445">
    <property type="entry name" value="Thioesterase_II_repeat2"/>
    <property type="match status" value="1"/>
</dbReference>
<dbReference type="GO" id="GO:0005782">
    <property type="term" value="C:peroxisomal matrix"/>
    <property type="evidence" value="ECO:0007669"/>
    <property type="project" value="UniProtKB-SubCell"/>
</dbReference>
<keyword evidence="6" id="KW-1185">Reference proteome</keyword>
<feature type="domain" description="Acyl-CoA thioesterase-like N-terminal HotDog" evidence="3">
    <location>
        <begin position="40"/>
        <end position="125"/>
    </location>
</feature>
<evidence type="ECO:0000256" key="1">
    <source>
        <dbReference type="ARBA" id="ARBA00006538"/>
    </source>
</evidence>
<feature type="domain" description="Acyl-CoA thioesterase-like C-terminal" evidence="4">
    <location>
        <begin position="201"/>
        <end position="361"/>
    </location>
</feature>
<keyword evidence="2" id="KW-0378">Hydrolase</keyword>
<dbReference type="Gene3D" id="2.40.160.210">
    <property type="entry name" value="Acyl-CoA thioesterase, double hotdog domain"/>
    <property type="match status" value="1"/>
</dbReference>
<dbReference type="Proteomes" id="UP000077002">
    <property type="component" value="Unassembled WGS sequence"/>
</dbReference>
<dbReference type="SUPFAM" id="SSF54637">
    <property type="entry name" value="Thioesterase/thiol ester dehydrase-isomerase"/>
    <property type="match status" value="2"/>
</dbReference>
<dbReference type="GO" id="GO:0006637">
    <property type="term" value="P:acyl-CoA metabolic process"/>
    <property type="evidence" value="ECO:0007669"/>
    <property type="project" value="InterPro"/>
</dbReference>
<dbReference type="GeneID" id="34598147"/>
<proteinExistence type="inferred from homology"/>
<sequence>MSKQRMSPNHYVDVVETMEEELAITQRPELGRDVFTHACPPWLPPGARGLYGGVLVGGSLAAAQSTVPPEVLVHSSHCNFLIGASAQSPIFYHVERVRDGRSFATRRVDAMQDGKCIFTATLSFMRPEGQPGQSVSHAHVMPHIELPEEVDSQEGTYQGRPFQVVDLPTTPALYPTKQKLRRLIRIQRRIDHNKNHSRNPDTNRAVSSAVQSASVLSQNLGVLAYLSDFYVINTATRIYGLPMFSPQSYIKRSVSALDRAGAAEKEKAITHLENMIRTEKLEMNQLAQVSLSTKTNNLQVGMMVTLSHTVFFHNQQAVRPHEWMLFEMESPWAGDNRGIAVQRTWNKEGLLIMTCVQEGLIRTEPRDKGLL</sequence>
<protein>
    <recommendedName>
        <fullName evidence="7">Acyl-CoA thioesterase II</fullName>
    </recommendedName>
</protein>
<evidence type="ECO:0000256" key="2">
    <source>
        <dbReference type="ARBA" id="ARBA00022801"/>
    </source>
</evidence>
<dbReference type="InterPro" id="IPR049450">
    <property type="entry name" value="ACOT8-like_C"/>
</dbReference>
<comment type="caution">
    <text evidence="5">The sequence shown here is derived from an EMBL/GenBank/DDBJ whole genome shotgun (WGS) entry which is preliminary data.</text>
</comment>
<dbReference type="InterPro" id="IPR003703">
    <property type="entry name" value="Acyl_CoA_thio"/>
</dbReference>
<organism evidence="5 6">
    <name type="scientific">Fonsecaea monophora</name>
    <dbReference type="NCBI Taxonomy" id="254056"/>
    <lineage>
        <taxon>Eukaryota</taxon>
        <taxon>Fungi</taxon>
        <taxon>Dikarya</taxon>
        <taxon>Ascomycota</taxon>
        <taxon>Pezizomycotina</taxon>
        <taxon>Eurotiomycetes</taxon>
        <taxon>Chaetothyriomycetidae</taxon>
        <taxon>Chaetothyriales</taxon>
        <taxon>Herpotrichiellaceae</taxon>
        <taxon>Fonsecaea</taxon>
    </lineage>
</organism>
<dbReference type="GO" id="GO:0047617">
    <property type="term" value="F:fatty acyl-CoA hydrolase activity"/>
    <property type="evidence" value="ECO:0007669"/>
    <property type="project" value="InterPro"/>
</dbReference>
<evidence type="ECO:0000259" key="3">
    <source>
        <dbReference type="Pfam" id="PF13622"/>
    </source>
</evidence>
<dbReference type="InterPro" id="IPR042171">
    <property type="entry name" value="Acyl-CoA_hotdog"/>
</dbReference>
<comment type="similarity">
    <text evidence="1">Belongs to the C/M/P thioester hydrolase family.</text>
</comment>
<dbReference type="InterPro" id="IPR049449">
    <property type="entry name" value="TesB_ACOT8-like_N"/>
</dbReference>
<dbReference type="PANTHER" id="PTHR11066:SF34">
    <property type="entry name" value="ACYL-COENZYME A THIOESTERASE 8"/>
    <property type="match status" value="1"/>
</dbReference>
<dbReference type="OrthoDB" id="68328at2759"/>
<dbReference type="CDD" id="cd03444">
    <property type="entry name" value="Thioesterase_II_repeat1"/>
    <property type="match status" value="1"/>
</dbReference>
<dbReference type="GO" id="GO:0009062">
    <property type="term" value="P:fatty acid catabolic process"/>
    <property type="evidence" value="ECO:0007669"/>
    <property type="project" value="TreeGrafter"/>
</dbReference>
<dbReference type="EMBL" id="LVKK01000014">
    <property type="protein sequence ID" value="OAG42692.1"/>
    <property type="molecule type" value="Genomic_DNA"/>
</dbReference>
<dbReference type="Pfam" id="PF13622">
    <property type="entry name" value="4HBT_3"/>
    <property type="match status" value="1"/>
</dbReference>
<dbReference type="Pfam" id="PF20789">
    <property type="entry name" value="4HBT_3C"/>
    <property type="match status" value="1"/>
</dbReference>
<reference evidence="5 6" key="1">
    <citation type="submission" date="2016-03" db="EMBL/GenBank/DDBJ databases">
        <title>Draft genome sequence of the Fonsecaea monophora CBS 269.37.</title>
        <authorList>
            <person name="Bombassaro A."/>
            <person name="Vinicius W.A."/>
            <person name="De Hoog S."/>
            <person name="Sun J."/>
            <person name="Souza E.M."/>
            <person name="Raittz R.T."/>
            <person name="Costa F."/>
            <person name="Leao A.C."/>
            <person name="Tadra-Sfeir M.Z."/>
            <person name="Baura V."/>
            <person name="Balsanelli E."/>
            <person name="Pedrosa F.O."/>
            <person name="Moreno L.F."/>
            <person name="Steffens M.B."/>
            <person name="Xi L."/>
            <person name="Bocca A.L."/>
            <person name="Felipe M.S."/>
            <person name="Teixeira M."/>
            <person name="Telles Filho F.Q."/>
            <person name="Azevedo C.M."/>
            <person name="Gomes R."/>
            <person name="Vicente V.A."/>
        </authorList>
    </citation>
    <scope>NUCLEOTIDE SEQUENCE [LARGE SCALE GENOMIC DNA]</scope>
    <source>
        <strain evidence="5 6">CBS 269.37</strain>
    </source>
</reference>
<evidence type="ECO:0000313" key="6">
    <source>
        <dbReference type="Proteomes" id="UP000077002"/>
    </source>
</evidence>
<evidence type="ECO:0000313" key="5">
    <source>
        <dbReference type="EMBL" id="OAG42692.1"/>
    </source>
</evidence>
<gene>
    <name evidence="5" type="ORF">AYO21_02975</name>
</gene>
<dbReference type="PANTHER" id="PTHR11066">
    <property type="entry name" value="ACYL-COA THIOESTERASE"/>
    <property type="match status" value="1"/>
</dbReference>
<evidence type="ECO:0000259" key="4">
    <source>
        <dbReference type="Pfam" id="PF20789"/>
    </source>
</evidence>
<dbReference type="RefSeq" id="XP_022514644.1">
    <property type="nucleotide sequence ID" value="XM_022652950.1"/>
</dbReference>
<name>A0A177FGV7_9EURO</name>
<accession>A0A177FGV7</accession>
<dbReference type="AlphaFoldDB" id="A0A177FGV7"/>